<gene>
    <name evidence="2" type="ORF">L3V18_13925</name>
</gene>
<name>A0ABS9HVE4_9GAMM</name>
<keyword evidence="3" id="KW-1185">Reference proteome</keyword>
<feature type="transmembrane region" description="Helical" evidence="1">
    <location>
        <begin position="30"/>
        <end position="48"/>
    </location>
</feature>
<keyword evidence="1" id="KW-1133">Transmembrane helix</keyword>
<evidence type="ECO:0000256" key="1">
    <source>
        <dbReference type="SAM" id="Phobius"/>
    </source>
</evidence>
<organism evidence="2 3">
    <name type="scientific">Marilutibacter chinensis</name>
    <dbReference type="NCBI Taxonomy" id="2912247"/>
    <lineage>
        <taxon>Bacteria</taxon>
        <taxon>Pseudomonadati</taxon>
        <taxon>Pseudomonadota</taxon>
        <taxon>Gammaproteobacteria</taxon>
        <taxon>Lysobacterales</taxon>
        <taxon>Lysobacteraceae</taxon>
        <taxon>Marilutibacter</taxon>
    </lineage>
</organism>
<reference evidence="3" key="1">
    <citation type="submission" date="2022-01" db="EMBL/GenBank/DDBJ databases">
        <title>Lysobacter chinensis sp. nov., a bacterium isolated from cow dung compost.</title>
        <authorList>
            <person name="Zhou L.Y."/>
        </authorList>
    </citation>
    <scope>NUCLEOTIDE SEQUENCE [LARGE SCALE GENOMIC DNA]</scope>
    <source>
        <strain evidence="3">TLK-CK17</strain>
    </source>
</reference>
<evidence type="ECO:0000313" key="2">
    <source>
        <dbReference type="EMBL" id="MCF7222871.1"/>
    </source>
</evidence>
<keyword evidence="1" id="KW-0812">Transmembrane</keyword>
<dbReference type="RefSeq" id="WP_237055833.1">
    <property type="nucleotide sequence ID" value="NZ_JAKJPO010000009.1"/>
</dbReference>
<dbReference type="EMBL" id="JAKJPO010000009">
    <property type="protein sequence ID" value="MCF7222871.1"/>
    <property type="molecule type" value="Genomic_DNA"/>
</dbReference>
<proteinExistence type="predicted"/>
<sequence length="69" mass="7518">MTVAAVEKQMQDAGEVDRPGRRRRLRRWRIIGWICLWAIFAMTAVIAGKASPADAASPSPPRAVAPMAS</sequence>
<protein>
    <submittedName>
        <fullName evidence="2">Uncharacterized protein</fullName>
    </submittedName>
</protein>
<dbReference type="Proteomes" id="UP001430796">
    <property type="component" value="Unassembled WGS sequence"/>
</dbReference>
<keyword evidence="1" id="KW-0472">Membrane</keyword>
<comment type="caution">
    <text evidence="2">The sequence shown here is derived from an EMBL/GenBank/DDBJ whole genome shotgun (WGS) entry which is preliminary data.</text>
</comment>
<evidence type="ECO:0000313" key="3">
    <source>
        <dbReference type="Proteomes" id="UP001430796"/>
    </source>
</evidence>
<reference evidence="2 3" key="3">
    <citation type="submission" date="2022-01" db="EMBL/GenBank/DDBJ databases">
        <authorList>
            <person name="Zhou L.Y."/>
        </authorList>
    </citation>
    <scope>NUCLEOTIDE SEQUENCE [LARGE SCALE GENOMIC DNA]</scope>
    <source>
        <strain evidence="2 3">TLK-CK17</strain>
    </source>
</reference>
<accession>A0ABS9HVE4</accession>
<reference evidence="2 3" key="2">
    <citation type="submission" date="2022-01" db="EMBL/GenBank/DDBJ databases">
        <title>Lysobacter chinensis sp. nov., a bacterium isolated from cow dung compost.</title>
        <authorList>
            <person name="Liu Y."/>
        </authorList>
    </citation>
    <scope>NUCLEOTIDE SEQUENCE [LARGE SCALE GENOMIC DNA]</scope>
    <source>
        <strain evidence="2 3">TLK-CK17</strain>
    </source>
</reference>